<keyword evidence="3" id="KW-0227">DNA damage</keyword>
<reference evidence="9 10" key="1">
    <citation type="submission" date="2015-01" db="EMBL/GenBank/DDBJ databases">
        <title>The Genome Sequence of Ochroconis gallopava CBS43764.</title>
        <authorList>
            <consortium name="The Broad Institute Genomics Platform"/>
            <person name="Cuomo C."/>
            <person name="de Hoog S."/>
            <person name="Gorbushina A."/>
            <person name="Stielow B."/>
            <person name="Teixiera M."/>
            <person name="Abouelleil A."/>
            <person name="Chapman S.B."/>
            <person name="Priest M."/>
            <person name="Young S.K."/>
            <person name="Wortman J."/>
            <person name="Nusbaum C."/>
            <person name="Birren B."/>
        </authorList>
    </citation>
    <scope>NUCLEOTIDE SEQUENCE [LARGE SCALE GENOMIC DNA]</scope>
    <source>
        <strain evidence="9 10">CBS 43764</strain>
    </source>
</reference>
<evidence type="ECO:0000256" key="5">
    <source>
        <dbReference type="ARBA" id="ARBA00023124"/>
    </source>
</evidence>
<dbReference type="OrthoDB" id="2111841at2759"/>
<organism evidence="9 10">
    <name type="scientific">Verruconis gallopava</name>
    <dbReference type="NCBI Taxonomy" id="253628"/>
    <lineage>
        <taxon>Eukaryota</taxon>
        <taxon>Fungi</taxon>
        <taxon>Dikarya</taxon>
        <taxon>Ascomycota</taxon>
        <taxon>Pezizomycotina</taxon>
        <taxon>Dothideomycetes</taxon>
        <taxon>Pleosporomycetidae</taxon>
        <taxon>Venturiales</taxon>
        <taxon>Sympoventuriaceae</taxon>
        <taxon>Verruconis</taxon>
    </lineage>
</organism>
<keyword evidence="4" id="KW-0378">Hydrolase</keyword>
<evidence type="ECO:0000313" key="9">
    <source>
        <dbReference type="EMBL" id="KIW07622.1"/>
    </source>
</evidence>
<dbReference type="GO" id="GO:0016829">
    <property type="term" value="F:lyase activity"/>
    <property type="evidence" value="ECO:0007669"/>
    <property type="project" value="UniProtKB-KW"/>
</dbReference>
<evidence type="ECO:0000256" key="8">
    <source>
        <dbReference type="SAM" id="MobiDB-lite"/>
    </source>
</evidence>
<dbReference type="GO" id="GO:0006508">
    <property type="term" value="P:proteolysis"/>
    <property type="evidence" value="ECO:0007669"/>
    <property type="project" value="UniProtKB-KW"/>
</dbReference>
<feature type="compositionally biased region" description="Basic and acidic residues" evidence="8">
    <location>
        <begin position="354"/>
        <end position="369"/>
    </location>
</feature>
<gene>
    <name evidence="9" type="ORF">PV09_01569</name>
</gene>
<keyword evidence="10" id="KW-1185">Reference proteome</keyword>
<evidence type="ECO:0000256" key="2">
    <source>
        <dbReference type="ARBA" id="ARBA00022670"/>
    </source>
</evidence>
<dbReference type="PANTHER" id="PTHR13604:SF0">
    <property type="entry name" value="ABASIC SITE PROCESSING PROTEIN HMCES"/>
    <property type="match status" value="1"/>
</dbReference>
<keyword evidence="2" id="KW-0645">Protease</keyword>
<dbReference type="GeneID" id="27309542"/>
<protein>
    <recommendedName>
        <fullName evidence="11">Abasic site processing protein</fullName>
    </recommendedName>
</protein>
<accession>A0A0D1Z3R9</accession>
<evidence type="ECO:0000313" key="10">
    <source>
        <dbReference type="Proteomes" id="UP000053259"/>
    </source>
</evidence>
<name>A0A0D1Z3R9_9PEZI</name>
<dbReference type="FunCoup" id="A0A0D1Z3R9">
    <property type="interactions" value="602"/>
</dbReference>
<dbReference type="EMBL" id="KN847532">
    <property type="protein sequence ID" value="KIW07622.1"/>
    <property type="molecule type" value="Genomic_DNA"/>
</dbReference>
<dbReference type="SUPFAM" id="SSF143081">
    <property type="entry name" value="BB1717-like"/>
    <property type="match status" value="1"/>
</dbReference>
<dbReference type="GO" id="GO:0008233">
    <property type="term" value="F:peptidase activity"/>
    <property type="evidence" value="ECO:0007669"/>
    <property type="project" value="UniProtKB-KW"/>
</dbReference>
<dbReference type="VEuPathDB" id="FungiDB:PV09_01569"/>
<dbReference type="InterPro" id="IPR003738">
    <property type="entry name" value="SRAP"/>
</dbReference>
<keyword evidence="5" id="KW-0190">Covalent protein-DNA linkage</keyword>
<dbReference type="PANTHER" id="PTHR13604">
    <property type="entry name" value="DC12-RELATED"/>
    <property type="match status" value="1"/>
</dbReference>
<proteinExistence type="inferred from homology"/>
<feature type="compositionally biased region" description="Polar residues" evidence="8">
    <location>
        <begin position="379"/>
        <end position="389"/>
    </location>
</feature>
<evidence type="ECO:0000256" key="1">
    <source>
        <dbReference type="ARBA" id="ARBA00008136"/>
    </source>
</evidence>
<feature type="compositionally biased region" description="Basic and acidic residues" evidence="8">
    <location>
        <begin position="330"/>
        <end position="343"/>
    </location>
</feature>
<dbReference type="GO" id="GO:0003697">
    <property type="term" value="F:single-stranded DNA binding"/>
    <property type="evidence" value="ECO:0007669"/>
    <property type="project" value="InterPro"/>
</dbReference>
<evidence type="ECO:0000256" key="3">
    <source>
        <dbReference type="ARBA" id="ARBA00022763"/>
    </source>
</evidence>
<dbReference type="AlphaFoldDB" id="A0A0D1Z3R9"/>
<dbReference type="InParanoid" id="A0A0D1Z3R9"/>
<keyword evidence="6" id="KW-0238">DNA-binding</keyword>
<feature type="region of interest" description="Disordered" evidence="8">
    <location>
        <begin position="56"/>
        <end position="86"/>
    </location>
</feature>
<keyword evidence="7" id="KW-0456">Lyase</keyword>
<dbReference type="Proteomes" id="UP000053259">
    <property type="component" value="Unassembled WGS sequence"/>
</dbReference>
<feature type="compositionally biased region" description="Basic and acidic residues" evidence="8">
    <location>
        <begin position="68"/>
        <end position="80"/>
    </location>
</feature>
<feature type="region of interest" description="Disordered" evidence="8">
    <location>
        <begin position="320"/>
        <end position="432"/>
    </location>
</feature>
<dbReference type="Pfam" id="PF02586">
    <property type="entry name" value="SRAP"/>
    <property type="match status" value="1"/>
</dbReference>
<dbReference type="Gene3D" id="3.90.1680.10">
    <property type="entry name" value="SOS response associated peptidase-like"/>
    <property type="match status" value="1"/>
</dbReference>
<dbReference type="STRING" id="253628.A0A0D1Z3R9"/>
<evidence type="ECO:0000256" key="6">
    <source>
        <dbReference type="ARBA" id="ARBA00023125"/>
    </source>
</evidence>
<sequence length="432" mass="49291">MCGRYAFYQRPSEIRRQLEDAHMPVDDCPNDEGSRQTYNFPPGAIGIVYRADVPDYGAGPSTKHGRKKSDSTEKGVHDEVKEEPEYDTEVINLPHPHKDVRYKLQFMKWGLVPSWTKRSPDYPTILRTINARDDSLMENRGLWNVPKRRKRCIVLAQGFYEWLKKNNGKDRIPHYIKRKDNQLMCMAGLWDCVRYEDSDEKQYTYTIITTEANKQISFLHDRMPVIFDNGSDAMRKWLDPNRYEWTNELQSLLKPFEGELEIYPVNKDVGKVGNNSPSFVVPLDSAANKSNIANFFGNHAKKAKNAETTQNVIKTEKDVELESGQVQQQSRKEPEAIKAEMVKSDVPSAGDTLRGIKREFSDEVAEDNRSLFSPEKTPTLESPRSTKQLKMSPIKQSPKKMRSATSNGSAGKGGSPAKSDRGTQKITKFFGK</sequence>
<comment type="similarity">
    <text evidence="1">Belongs to the SOS response-associated peptidase family.</text>
</comment>
<dbReference type="GO" id="GO:0106300">
    <property type="term" value="P:protein-DNA covalent cross-linking repair"/>
    <property type="evidence" value="ECO:0007669"/>
    <property type="project" value="InterPro"/>
</dbReference>
<evidence type="ECO:0008006" key="11">
    <source>
        <dbReference type="Google" id="ProtNLM"/>
    </source>
</evidence>
<dbReference type="RefSeq" id="XP_016217491.1">
    <property type="nucleotide sequence ID" value="XM_016354479.1"/>
</dbReference>
<evidence type="ECO:0000256" key="4">
    <source>
        <dbReference type="ARBA" id="ARBA00022801"/>
    </source>
</evidence>
<evidence type="ECO:0000256" key="7">
    <source>
        <dbReference type="ARBA" id="ARBA00023239"/>
    </source>
</evidence>
<dbReference type="HOGENOM" id="CLU_035990_0_3_1"/>
<dbReference type="InterPro" id="IPR036590">
    <property type="entry name" value="SRAP-like"/>
</dbReference>